<dbReference type="NCBIfam" id="TIGR00225">
    <property type="entry name" value="prc"/>
    <property type="match status" value="1"/>
</dbReference>
<dbReference type="PANTHER" id="PTHR32060">
    <property type="entry name" value="TAIL-SPECIFIC PROTEASE"/>
    <property type="match status" value="1"/>
</dbReference>
<gene>
    <name evidence="7" type="ORF">AB4Y30_05185</name>
</gene>
<dbReference type="InterPro" id="IPR029045">
    <property type="entry name" value="ClpP/crotonase-like_dom_sf"/>
</dbReference>
<dbReference type="Pfam" id="PF01471">
    <property type="entry name" value="PG_binding_1"/>
    <property type="match status" value="1"/>
</dbReference>
<dbReference type="GO" id="GO:0006508">
    <property type="term" value="P:proteolysis"/>
    <property type="evidence" value="ECO:0007669"/>
    <property type="project" value="UniProtKB-KW"/>
</dbReference>
<evidence type="ECO:0000259" key="6">
    <source>
        <dbReference type="PROSITE" id="PS50106"/>
    </source>
</evidence>
<dbReference type="Gene3D" id="2.30.42.10">
    <property type="match status" value="1"/>
</dbReference>
<dbReference type="GO" id="GO:0030288">
    <property type="term" value="C:outer membrane-bounded periplasmic space"/>
    <property type="evidence" value="ECO:0007669"/>
    <property type="project" value="TreeGrafter"/>
</dbReference>
<dbReference type="Gene3D" id="1.10.101.10">
    <property type="entry name" value="PGBD-like superfamily/PGBD"/>
    <property type="match status" value="1"/>
</dbReference>
<evidence type="ECO:0000256" key="5">
    <source>
        <dbReference type="RuleBase" id="RU004404"/>
    </source>
</evidence>
<dbReference type="GO" id="GO:0007165">
    <property type="term" value="P:signal transduction"/>
    <property type="evidence" value="ECO:0007669"/>
    <property type="project" value="TreeGrafter"/>
</dbReference>
<accession>A0AB39HTU6</accession>
<dbReference type="Gene3D" id="3.30.750.44">
    <property type="match status" value="1"/>
</dbReference>
<dbReference type="PROSITE" id="PS50106">
    <property type="entry name" value="PDZ"/>
    <property type="match status" value="1"/>
</dbReference>
<dbReference type="CDD" id="cd06782">
    <property type="entry name" value="cpPDZ_CPP-like"/>
    <property type="match status" value="1"/>
</dbReference>
<dbReference type="GO" id="GO:0004175">
    <property type="term" value="F:endopeptidase activity"/>
    <property type="evidence" value="ECO:0007669"/>
    <property type="project" value="TreeGrafter"/>
</dbReference>
<comment type="similarity">
    <text evidence="1 5">Belongs to the peptidase S41A family.</text>
</comment>
<dbReference type="InterPro" id="IPR036034">
    <property type="entry name" value="PDZ_sf"/>
</dbReference>
<evidence type="ECO:0000256" key="4">
    <source>
        <dbReference type="ARBA" id="ARBA00022825"/>
    </source>
</evidence>
<proteinExistence type="inferred from homology"/>
<keyword evidence="4 5" id="KW-0720">Serine protease</keyword>
<sequence length="487" mass="53514">MKKINIVFIFVAALAIGFVGAIAGVKVAEQFLPNAQQNIVLPDSNANEGTNQGSTTDSHAQFDKLAQTYELIKQYYIEDVEDEVLIEGALQGMLEALGDPYSSYMDLESMSRFNEQIEASFEGIGAEVSMVNGKVTIVSPIKDSPAEAAGLRPNDQINRIDGDTIEDLDLNQAVERIRGEKGTEVKIEIIRPGVENPFELTIVRDEIPLETVHVEKDESDGKNTGIIEISSFSETTAADFAEELSKLEEDGIEGLVIDVRGNPGGLLQSVEQILGNFVPEDIPIYQIESADGETVSYYSDLPEKKPYPITVLIDEGSASASEILAVALKEMGYDVIGLTSYGKGTVQQAVPLGDGSTVKLTFQKWLSPEGNWIHENGVEPTIEQEQPEYYLVHPVQLENTAKLNVEGDHIKNLQQILIGLGYDMEATGIFDVQMQNAVKDFQQKNDLQVTGEVDQQTGDLLEAKIIEKIRDKDDDLQLNKAIEALYQ</sequence>
<dbReference type="Pfam" id="PF22694">
    <property type="entry name" value="CtpB_N-like"/>
    <property type="match status" value="1"/>
</dbReference>
<dbReference type="PANTHER" id="PTHR32060:SF29">
    <property type="entry name" value="CARBOXY-TERMINAL PROCESSING PROTEASE CTPB"/>
    <property type="match status" value="1"/>
</dbReference>
<evidence type="ECO:0000256" key="2">
    <source>
        <dbReference type="ARBA" id="ARBA00022670"/>
    </source>
</evidence>
<dbReference type="AlphaFoldDB" id="A0AB39HTU6"/>
<evidence type="ECO:0000256" key="3">
    <source>
        <dbReference type="ARBA" id="ARBA00022801"/>
    </source>
</evidence>
<reference evidence="7" key="1">
    <citation type="submission" date="2024-07" db="EMBL/GenBank/DDBJ databases">
        <title>Halotolerant mesophilic bacterium Ornithinibacillus sp. 4-3, sp. nov., isolated from soil.</title>
        <authorList>
            <person name="Sidarenka A.V."/>
            <person name="Guliayeva D.E."/>
            <person name="Leanovich S.I."/>
            <person name="Hileuskaya K.S."/>
            <person name="Akhremchuk A.E."/>
            <person name="Sikolenko M.A."/>
            <person name="Valentovich L.N."/>
        </authorList>
    </citation>
    <scope>NUCLEOTIDE SEQUENCE</scope>
    <source>
        <strain evidence="7">4-3</strain>
    </source>
</reference>
<name>A0AB39HTU6_9BACI</name>
<dbReference type="InterPro" id="IPR055210">
    <property type="entry name" value="CtpA/B_N"/>
</dbReference>
<dbReference type="FunFam" id="2.30.42.10:FF:000063">
    <property type="entry name" value="Peptidase, S41 family"/>
    <property type="match status" value="1"/>
</dbReference>
<dbReference type="Pfam" id="PF03572">
    <property type="entry name" value="Peptidase_S41"/>
    <property type="match status" value="1"/>
</dbReference>
<dbReference type="GO" id="GO:0008236">
    <property type="term" value="F:serine-type peptidase activity"/>
    <property type="evidence" value="ECO:0007669"/>
    <property type="project" value="UniProtKB-KW"/>
</dbReference>
<dbReference type="InterPro" id="IPR004447">
    <property type="entry name" value="Peptidase_S41A"/>
</dbReference>
<dbReference type="InterPro" id="IPR001478">
    <property type="entry name" value="PDZ"/>
</dbReference>
<evidence type="ECO:0000256" key="1">
    <source>
        <dbReference type="ARBA" id="ARBA00009179"/>
    </source>
</evidence>
<evidence type="ECO:0000313" key="7">
    <source>
        <dbReference type="EMBL" id="XDK33749.1"/>
    </source>
</evidence>
<dbReference type="InterPro" id="IPR002477">
    <property type="entry name" value="Peptidoglycan-bd-like"/>
</dbReference>
<dbReference type="RefSeq" id="WP_368654427.1">
    <property type="nucleotide sequence ID" value="NZ_CP162599.1"/>
</dbReference>
<dbReference type="InterPro" id="IPR036366">
    <property type="entry name" value="PGBDSf"/>
</dbReference>
<keyword evidence="2 5" id="KW-0645">Protease</keyword>
<dbReference type="SMART" id="SM00228">
    <property type="entry name" value="PDZ"/>
    <property type="match status" value="1"/>
</dbReference>
<dbReference type="SUPFAM" id="SSF50156">
    <property type="entry name" value="PDZ domain-like"/>
    <property type="match status" value="1"/>
</dbReference>
<organism evidence="7">
    <name type="scientific">Ornithinibacillus sp. 4-3</name>
    <dbReference type="NCBI Taxonomy" id="3231488"/>
    <lineage>
        <taxon>Bacteria</taxon>
        <taxon>Bacillati</taxon>
        <taxon>Bacillota</taxon>
        <taxon>Bacilli</taxon>
        <taxon>Bacillales</taxon>
        <taxon>Bacillaceae</taxon>
        <taxon>Ornithinibacillus</taxon>
    </lineage>
</organism>
<dbReference type="SUPFAM" id="SSF47090">
    <property type="entry name" value="PGBD-like"/>
    <property type="match status" value="1"/>
</dbReference>
<protein>
    <submittedName>
        <fullName evidence="7">S41 family peptidase</fullName>
    </submittedName>
</protein>
<dbReference type="InterPro" id="IPR005151">
    <property type="entry name" value="Tail-specific_protease"/>
</dbReference>
<dbReference type="SUPFAM" id="SSF52096">
    <property type="entry name" value="ClpP/crotonase"/>
    <property type="match status" value="1"/>
</dbReference>
<keyword evidence="3 5" id="KW-0378">Hydrolase</keyword>
<dbReference type="InterPro" id="IPR036365">
    <property type="entry name" value="PGBD-like_sf"/>
</dbReference>
<dbReference type="SMART" id="SM00245">
    <property type="entry name" value="TSPc"/>
    <property type="match status" value="1"/>
</dbReference>
<dbReference type="Pfam" id="PF13180">
    <property type="entry name" value="PDZ_2"/>
    <property type="match status" value="1"/>
</dbReference>
<dbReference type="EMBL" id="CP162599">
    <property type="protein sequence ID" value="XDK33749.1"/>
    <property type="molecule type" value="Genomic_DNA"/>
</dbReference>
<dbReference type="CDD" id="cd07560">
    <property type="entry name" value="Peptidase_S41_CPP"/>
    <property type="match status" value="1"/>
</dbReference>
<dbReference type="Gene3D" id="3.90.226.10">
    <property type="entry name" value="2-enoyl-CoA Hydratase, Chain A, domain 1"/>
    <property type="match status" value="1"/>
</dbReference>
<feature type="domain" description="PDZ" evidence="6">
    <location>
        <begin position="114"/>
        <end position="178"/>
    </location>
</feature>